<evidence type="ECO:0000313" key="9">
    <source>
        <dbReference type="EMBL" id="GLC50202.1"/>
    </source>
</evidence>
<dbReference type="Pfam" id="PF10584">
    <property type="entry name" value="Proteasome_A_N"/>
    <property type="match status" value="1"/>
</dbReference>
<protein>
    <recommendedName>
        <fullName evidence="7">Proteasome subunit alpha type</fullName>
    </recommendedName>
</protein>
<comment type="caution">
    <text evidence="9">The sequence shown here is derived from an EMBL/GenBank/DDBJ whole genome shotgun (WGS) entry which is preliminary data.</text>
</comment>
<evidence type="ECO:0000256" key="2">
    <source>
        <dbReference type="ARBA" id="ARBA00022490"/>
    </source>
</evidence>
<evidence type="ECO:0000313" key="10">
    <source>
        <dbReference type="Proteomes" id="UP001165080"/>
    </source>
</evidence>
<evidence type="ECO:0000256" key="7">
    <source>
        <dbReference type="RuleBase" id="RU000551"/>
    </source>
</evidence>
<evidence type="ECO:0000256" key="6">
    <source>
        <dbReference type="PROSITE-ProRule" id="PRU00808"/>
    </source>
</evidence>
<dbReference type="Proteomes" id="UP001165080">
    <property type="component" value="Unassembled WGS sequence"/>
</dbReference>
<dbReference type="GO" id="GO:0005634">
    <property type="term" value="C:nucleus"/>
    <property type="evidence" value="ECO:0007669"/>
    <property type="project" value="UniProtKB-SubCell"/>
</dbReference>
<comment type="subunit">
    <text evidence="5">The 26S proteasome consists of a 20S proteasome core and two 19S regulatory subunits. The 20S proteasome core is composed of 28 subunits that are arranged in four stacked rings, resulting in a barrel-shaped structure. The two end rings are each formed by seven alpha subunits, and the two central rings are each formed by seven beta subunits. The catalytic chamber with the active sites is on the inside of the barrel.</text>
</comment>
<sequence length="281" mass="30941">MSRGGSGYDRHITIFSPEGRLFQVEYAFKAVRTAGITSIAVRGKDSVVFVTQKKVQDKLIDPSSVTRLFKITKYVGMLVTGLPADTRAIVQQARQQAAEFRYKFGYEIPVDYLAKVLADKAQVYTQHAYMRPLGVISMIIGIDEERGPQLFKVDPAGYYVGYKATAVGVKETEAHNFLEKKLKGNPALSYDDTVITAIAALQVRLGLRTGQTVLNFSYRLRPAALRYGVCVGEGGNTSLLWDVDLGFKHGFSPCGFRCSSPGAARGRCAFKARPERGYCLA</sequence>
<dbReference type="GO" id="GO:0005737">
    <property type="term" value="C:cytoplasm"/>
    <property type="evidence" value="ECO:0007669"/>
    <property type="project" value="UniProtKB-SubCell"/>
</dbReference>
<evidence type="ECO:0000256" key="3">
    <source>
        <dbReference type="ARBA" id="ARBA00022942"/>
    </source>
</evidence>
<keyword evidence="10" id="KW-1185">Reference proteome</keyword>
<dbReference type="EMBL" id="BRXU01000003">
    <property type="protein sequence ID" value="GLC50202.1"/>
    <property type="molecule type" value="Genomic_DNA"/>
</dbReference>
<dbReference type="InterPro" id="IPR023332">
    <property type="entry name" value="Proteasome_alpha-type"/>
</dbReference>
<dbReference type="InterPro" id="IPR050115">
    <property type="entry name" value="Proteasome_alpha"/>
</dbReference>
<dbReference type="InterPro" id="IPR000426">
    <property type="entry name" value="Proteasome_asu_N"/>
</dbReference>
<dbReference type="FunFam" id="3.60.20.10:FF:000055">
    <property type="entry name" value="Proteasome subunit alpha type"/>
    <property type="match status" value="1"/>
</dbReference>
<comment type="function">
    <text evidence="1">The proteasome is a multicatalytic proteinase complex which is characterized by its ability to cleave peptides with Arg, Phe, Tyr, Leu, and Glu adjacent to the leaving group at neutral or slightly basic pH. The proteasome has an ATP-dependent proteolytic activity.</text>
</comment>
<dbReference type="Gene3D" id="3.60.20.10">
    <property type="entry name" value="Glutamine Phosphoribosylpyrophosphate, subunit 1, domain 1"/>
    <property type="match status" value="1"/>
</dbReference>
<keyword evidence="3 6" id="KW-0647">Proteasome</keyword>
<keyword evidence="4 7" id="KW-0539">Nucleus</keyword>
<reference evidence="9 10" key="1">
    <citation type="journal article" date="2023" name="Commun. Biol.">
        <title>Reorganization of the ancestral sex-determining regions during the evolution of trioecy in Pleodorina starrii.</title>
        <authorList>
            <person name="Takahashi K."/>
            <person name="Suzuki S."/>
            <person name="Kawai-Toyooka H."/>
            <person name="Yamamoto K."/>
            <person name="Hamaji T."/>
            <person name="Ootsuki R."/>
            <person name="Yamaguchi H."/>
            <person name="Kawachi M."/>
            <person name="Higashiyama T."/>
            <person name="Nozaki H."/>
        </authorList>
    </citation>
    <scope>NUCLEOTIDE SEQUENCE [LARGE SCALE GENOMIC DNA]</scope>
    <source>
        <strain evidence="9 10">NIES-4479</strain>
    </source>
</reference>
<dbReference type="CDD" id="cd03754">
    <property type="entry name" value="proteasome_alpha_type_6"/>
    <property type="match status" value="1"/>
</dbReference>
<comment type="subunit">
    <text evidence="7">The 20S proteasome core is composed of 28 subunits that are arranged in four stacked rings, resulting in a barrel-shaped structure. The two end rings are each formed by seven alpha subunits, and the two central rings are each formed by seven beta subunits.</text>
</comment>
<accession>A0A9W6EYX3</accession>
<dbReference type="AlphaFoldDB" id="A0A9W6EYX3"/>
<evidence type="ECO:0000259" key="8">
    <source>
        <dbReference type="PROSITE" id="PS00388"/>
    </source>
</evidence>
<dbReference type="Pfam" id="PF00227">
    <property type="entry name" value="Proteasome"/>
    <property type="match status" value="1"/>
</dbReference>
<evidence type="ECO:0000256" key="5">
    <source>
        <dbReference type="ARBA" id="ARBA00026071"/>
    </source>
</evidence>
<gene>
    <name evidence="9" type="primary">PLEST000302</name>
    <name evidence="9" type="ORF">PLESTB_000353600</name>
</gene>
<evidence type="ECO:0000256" key="4">
    <source>
        <dbReference type="ARBA" id="ARBA00023242"/>
    </source>
</evidence>
<comment type="subcellular location">
    <subcellularLocation>
        <location evidence="7">Cytoplasm</location>
    </subcellularLocation>
    <subcellularLocation>
        <location evidence="7">Nucleus</location>
    </subcellularLocation>
</comment>
<dbReference type="GO" id="GO:0006511">
    <property type="term" value="P:ubiquitin-dependent protein catabolic process"/>
    <property type="evidence" value="ECO:0007669"/>
    <property type="project" value="InterPro"/>
</dbReference>
<dbReference type="PROSITE" id="PS00388">
    <property type="entry name" value="PROTEASOME_ALPHA_1"/>
    <property type="match status" value="1"/>
</dbReference>
<dbReference type="SMART" id="SM00948">
    <property type="entry name" value="Proteasome_A_N"/>
    <property type="match status" value="1"/>
</dbReference>
<dbReference type="PANTHER" id="PTHR11599">
    <property type="entry name" value="PROTEASOME SUBUNIT ALPHA/BETA"/>
    <property type="match status" value="1"/>
</dbReference>
<dbReference type="InterPro" id="IPR001353">
    <property type="entry name" value="Proteasome_sua/b"/>
</dbReference>
<keyword evidence="2 7" id="KW-0963">Cytoplasm</keyword>
<organism evidence="9 10">
    <name type="scientific">Pleodorina starrii</name>
    <dbReference type="NCBI Taxonomy" id="330485"/>
    <lineage>
        <taxon>Eukaryota</taxon>
        <taxon>Viridiplantae</taxon>
        <taxon>Chlorophyta</taxon>
        <taxon>core chlorophytes</taxon>
        <taxon>Chlorophyceae</taxon>
        <taxon>CS clade</taxon>
        <taxon>Chlamydomonadales</taxon>
        <taxon>Volvocaceae</taxon>
        <taxon>Pleodorina</taxon>
    </lineage>
</organism>
<comment type="similarity">
    <text evidence="6 7">Belongs to the peptidase T1A family.</text>
</comment>
<dbReference type="GO" id="GO:0019773">
    <property type="term" value="C:proteasome core complex, alpha-subunit complex"/>
    <property type="evidence" value="ECO:0007669"/>
    <property type="project" value="UniProtKB-UniRule"/>
</dbReference>
<dbReference type="InterPro" id="IPR029055">
    <property type="entry name" value="Ntn_hydrolases_N"/>
</dbReference>
<dbReference type="PROSITE" id="PS51475">
    <property type="entry name" value="PROTEASOME_ALPHA_2"/>
    <property type="match status" value="1"/>
</dbReference>
<dbReference type="SUPFAM" id="SSF56235">
    <property type="entry name" value="N-terminal nucleophile aminohydrolases (Ntn hydrolases)"/>
    <property type="match status" value="1"/>
</dbReference>
<dbReference type="InterPro" id="IPR034642">
    <property type="entry name" value="Proteasome_subunit_alpha6"/>
</dbReference>
<name>A0A9W6EYX3_9CHLO</name>
<proteinExistence type="inferred from homology"/>
<feature type="domain" description="Proteasome alpha-type subunits" evidence="8">
    <location>
        <begin position="8"/>
        <end position="30"/>
    </location>
</feature>
<evidence type="ECO:0000256" key="1">
    <source>
        <dbReference type="ARBA" id="ARBA00002000"/>
    </source>
</evidence>